<dbReference type="EMBL" id="MNPJ01000024">
    <property type="protein sequence ID" value="OQS53865.1"/>
    <property type="molecule type" value="Genomic_DNA"/>
</dbReference>
<dbReference type="OrthoDB" id="2196090at2759"/>
<keyword evidence="4" id="KW-1185">Reference proteome</keyword>
<dbReference type="Proteomes" id="UP000192758">
    <property type="component" value="Unassembled WGS sequence"/>
</dbReference>
<evidence type="ECO:0000313" key="3">
    <source>
        <dbReference type="EMBL" id="OQS53865.1"/>
    </source>
</evidence>
<accession>A0A1W0E3N6</accession>
<keyword evidence="1" id="KW-0175">Coiled coil</keyword>
<organism evidence="3 4">
    <name type="scientific">Ecytonucleospora hepatopenaei</name>
    <dbReference type="NCBI Taxonomy" id="646526"/>
    <lineage>
        <taxon>Eukaryota</taxon>
        <taxon>Fungi</taxon>
        <taxon>Fungi incertae sedis</taxon>
        <taxon>Microsporidia</taxon>
        <taxon>Enterocytozoonidae</taxon>
        <taxon>Ecytonucleospora</taxon>
    </lineage>
</organism>
<reference evidence="3 4" key="1">
    <citation type="journal article" date="2017" name="Environ. Microbiol.">
        <title>Decay of the glycolytic pathway and adaptation to intranuclear parasitism within Enterocytozoonidae microsporidia.</title>
        <authorList>
            <person name="Wiredu Boakye D."/>
            <person name="Jaroenlak P."/>
            <person name="Prachumwat A."/>
            <person name="Williams T.A."/>
            <person name="Bateman K.S."/>
            <person name="Itsathitphaisarn O."/>
            <person name="Sritunyalucksana K."/>
            <person name="Paszkiewicz K.H."/>
            <person name="Moore K.A."/>
            <person name="Stentiford G.D."/>
            <person name="Williams B.A."/>
        </authorList>
    </citation>
    <scope>NUCLEOTIDE SEQUENCE [LARGE SCALE GENOMIC DNA]</scope>
    <source>
        <strain evidence="3 4">TH1</strain>
    </source>
</reference>
<evidence type="ECO:0000256" key="1">
    <source>
        <dbReference type="SAM" id="Coils"/>
    </source>
</evidence>
<dbReference type="AlphaFoldDB" id="A0A1W0E3N6"/>
<dbReference type="STRING" id="646526.A0A1W0E3N6"/>
<evidence type="ECO:0000256" key="2">
    <source>
        <dbReference type="SAM" id="MobiDB-lite"/>
    </source>
</evidence>
<name>A0A1W0E3N6_9MICR</name>
<feature type="coiled-coil region" evidence="1">
    <location>
        <begin position="327"/>
        <end position="402"/>
    </location>
</feature>
<sequence>MDNYNKVNEEIQSFLTNKKTEDNEKNINTPNKVDEHNQWNKDNNLEILLERLYNLYSEINTHLKYDNEKGLKNSLLANDIKLNLVNESLLGTLKNVVSDKNRLLEENNNLTKEKNEFEQKYNKSKFYSQKLEGDLEYKSSNVSELNRIIQDQKQKLGELNNHLDKIRIELKQKENLEEEYNLKFQRQSEKYSFYDKEMETLTNLANEREASLKKLLNEKREEETKNSGIKIKLSENERIIEQLNQKLDIKDKNLVMCNNELSKLLVENKKMRIENEKYKSTSNYYEGINKNLNQQNSYLNKQLNKIIQSEKYIKEGLDVIDVFEGKKKKYKRKLRKAKYAVKKLTDENEELKNKIEDNAYKVNANDDTLQLHDKIETLARANKEYKEKINLLENEKKINLLNQKETVSLKNNLKENNKYTDKSYKSSILEEKIRKAKEKLNLPFSNKNIYDMEQLRLKLKTKDYQPSKEIKGFNTNNNRIDKYKFDVDNRTDKYNFDNGNNDNNHIYNKYVKYNDKEDKKEGKYYSLYKESPLYEPINLENNYEEKETEPKRRNRFMGGLDEESILEEKSLGYDQDAEAAELKAFLDSHKNNRLQKSDKNKLVDKIALLDGYSHNYDDKKEMNNKKYFDAPSTESLKSFQTSSTLKEMMERTNKLQEKFEKLDNDLNKVKKNKSSKNMDNTLSMQYKDINVDSESDIL</sequence>
<proteinExistence type="predicted"/>
<protein>
    <submittedName>
        <fullName evidence="3">Uncharacterized protein</fullName>
    </submittedName>
</protein>
<feature type="region of interest" description="Disordered" evidence="2">
    <location>
        <begin position="666"/>
        <end position="698"/>
    </location>
</feature>
<feature type="coiled-coil region" evidence="1">
    <location>
        <begin position="93"/>
        <end position="281"/>
    </location>
</feature>
<comment type="caution">
    <text evidence="3">The sequence shown here is derived from an EMBL/GenBank/DDBJ whole genome shotgun (WGS) entry which is preliminary data.</text>
</comment>
<evidence type="ECO:0000313" key="4">
    <source>
        <dbReference type="Proteomes" id="UP000192758"/>
    </source>
</evidence>
<dbReference type="VEuPathDB" id="MicrosporidiaDB:EHP00_687"/>
<gene>
    <name evidence="3" type="ORF">EHP00_687</name>
</gene>